<proteinExistence type="predicted"/>
<dbReference type="STRING" id="426757.SAMN04488127_2834"/>
<protein>
    <submittedName>
        <fullName evidence="2">Uncharacterized protein</fullName>
    </submittedName>
</protein>
<organism evidence="2 3">
    <name type="scientific">Bhargavaea ginsengi</name>
    <dbReference type="NCBI Taxonomy" id="426757"/>
    <lineage>
        <taxon>Bacteria</taxon>
        <taxon>Bacillati</taxon>
        <taxon>Bacillota</taxon>
        <taxon>Bacilli</taxon>
        <taxon>Bacillales</taxon>
        <taxon>Caryophanaceae</taxon>
        <taxon>Bhargavaea</taxon>
    </lineage>
</organism>
<feature type="transmembrane region" description="Helical" evidence="1">
    <location>
        <begin position="23"/>
        <end position="46"/>
    </location>
</feature>
<dbReference type="RefSeq" id="WP_177168409.1">
    <property type="nucleotide sequence ID" value="NZ_FNZF01000007.1"/>
</dbReference>
<dbReference type="Proteomes" id="UP000199200">
    <property type="component" value="Unassembled WGS sequence"/>
</dbReference>
<evidence type="ECO:0000313" key="3">
    <source>
        <dbReference type="Proteomes" id="UP000199200"/>
    </source>
</evidence>
<keyword evidence="1" id="KW-0812">Transmembrane</keyword>
<gene>
    <name evidence="2" type="ORF">SAMN04488127_2834</name>
</gene>
<sequence>MNGQGPDGKGQKRKKDRSTIAEFFLWFPELLVWPFRLLWGMLTWIGRSLGRLFDWV</sequence>
<reference evidence="3" key="1">
    <citation type="submission" date="2016-10" db="EMBL/GenBank/DDBJ databases">
        <authorList>
            <person name="Varghese N."/>
            <person name="Submissions S."/>
        </authorList>
    </citation>
    <scope>NUCLEOTIDE SEQUENCE [LARGE SCALE GENOMIC DNA]</scope>
    <source>
        <strain evidence="3">CGMCC 1.6763</strain>
    </source>
</reference>
<keyword evidence="1" id="KW-0472">Membrane</keyword>
<dbReference type="AlphaFoldDB" id="A0A1H7BZE3"/>
<keyword evidence="1" id="KW-1133">Transmembrane helix</keyword>
<dbReference type="EMBL" id="FNZF01000007">
    <property type="protein sequence ID" value="SEJ79730.1"/>
    <property type="molecule type" value="Genomic_DNA"/>
</dbReference>
<name>A0A1H7BZE3_9BACL</name>
<accession>A0A1H7BZE3</accession>
<evidence type="ECO:0000256" key="1">
    <source>
        <dbReference type="SAM" id="Phobius"/>
    </source>
</evidence>
<keyword evidence="3" id="KW-1185">Reference proteome</keyword>
<evidence type="ECO:0000313" key="2">
    <source>
        <dbReference type="EMBL" id="SEJ79730.1"/>
    </source>
</evidence>